<dbReference type="EMBL" id="MPUH01000675">
    <property type="protein sequence ID" value="OMJ75682.1"/>
    <property type="molecule type" value="Genomic_DNA"/>
</dbReference>
<protein>
    <submittedName>
        <fullName evidence="1">Uncharacterized protein</fullName>
    </submittedName>
</protein>
<sequence>MISIPPKPRNEVDLKFYTLGETLKTPSPALFTKHAAEPGQAASILKRNPRDPTDINIKPKPLRGSSLTEKFNPEITSLSSVRQIHNKEYAVNGAGPYVNPAKTVRSGEFSARNGENASIPLNEDWVYMTRPKPTTVKGQDSFKVSEPTPDWFKVPNDTILKQNDPTVTLVSKITGWIYVNSESRNRKHRIGKNGPFNDNQKYDMQNVSNLAPNWMQRETGSLPPSNLRNVKPPPFLRQEQKRMILAEEGPGQKSIYSCGDFRHGIRTKDEVQKYNLAATNTSKQFFEWKEDTKRQKYDKPITEKVGTAKVYY</sequence>
<dbReference type="Proteomes" id="UP000187209">
    <property type="component" value="Unassembled WGS sequence"/>
</dbReference>
<reference evidence="1 2" key="1">
    <citation type="submission" date="2016-11" db="EMBL/GenBank/DDBJ databases">
        <title>The macronuclear genome of Stentor coeruleus: a giant cell with tiny introns.</title>
        <authorList>
            <person name="Slabodnick M."/>
            <person name="Ruby J.G."/>
            <person name="Reiff S.B."/>
            <person name="Swart E.C."/>
            <person name="Gosai S."/>
            <person name="Prabakaran S."/>
            <person name="Witkowska E."/>
            <person name="Larue G.E."/>
            <person name="Fisher S."/>
            <person name="Freeman R.M."/>
            <person name="Gunawardena J."/>
            <person name="Chu W."/>
            <person name="Stover N.A."/>
            <person name="Gregory B.D."/>
            <person name="Nowacki M."/>
            <person name="Derisi J."/>
            <person name="Roy S.W."/>
            <person name="Marshall W.F."/>
            <person name="Sood P."/>
        </authorList>
    </citation>
    <scope>NUCLEOTIDE SEQUENCE [LARGE SCALE GENOMIC DNA]</scope>
    <source>
        <strain evidence="1">WM001</strain>
    </source>
</reference>
<evidence type="ECO:0000313" key="1">
    <source>
        <dbReference type="EMBL" id="OMJ75682.1"/>
    </source>
</evidence>
<dbReference type="OrthoDB" id="323661at2759"/>
<organism evidence="1 2">
    <name type="scientific">Stentor coeruleus</name>
    <dbReference type="NCBI Taxonomy" id="5963"/>
    <lineage>
        <taxon>Eukaryota</taxon>
        <taxon>Sar</taxon>
        <taxon>Alveolata</taxon>
        <taxon>Ciliophora</taxon>
        <taxon>Postciliodesmatophora</taxon>
        <taxon>Heterotrichea</taxon>
        <taxon>Heterotrichida</taxon>
        <taxon>Stentoridae</taxon>
        <taxon>Stentor</taxon>
    </lineage>
</organism>
<evidence type="ECO:0000313" key="2">
    <source>
        <dbReference type="Proteomes" id="UP000187209"/>
    </source>
</evidence>
<name>A0A1R2BFY4_9CILI</name>
<proteinExistence type="predicted"/>
<keyword evidence="2" id="KW-1185">Reference proteome</keyword>
<dbReference type="AlphaFoldDB" id="A0A1R2BFY4"/>
<accession>A0A1R2BFY4</accession>
<comment type="caution">
    <text evidence="1">The sequence shown here is derived from an EMBL/GenBank/DDBJ whole genome shotgun (WGS) entry which is preliminary data.</text>
</comment>
<gene>
    <name evidence="1" type="ORF">SteCoe_25120</name>
</gene>